<evidence type="ECO:0000256" key="1">
    <source>
        <dbReference type="SAM" id="MobiDB-lite"/>
    </source>
</evidence>
<name>A0A9W4U9Z0_9PLEO</name>
<evidence type="ECO:0000313" key="3">
    <source>
        <dbReference type="Proteomes" id="UP001152607"/>
    </source>
</evidence>
<feature type="region of interest" description="Disordered" evidence="1">
    <location>
        <begin position="25"/>
        <end position="44"/>
    </location>
</feature>
<dbReference type="AlphaFoldDB" id="A0A9W4U9Z0"/>
<dbReference type="EMBL" id="CAOQHR010000002">
    <property type="protein sequence ID" value="CAI6329598.1"/>
    <property type="molecule type" value="Genomic_DNA"/>
</dbReference>
<dbReference type="Proteomes" id="UP001152607">
    <property type="component" value="Unassembled WGS sequence"/>
</dbReference>
<comment type="caution">
    <text evidence="2">The sequence shown here is derived from an EMBL/GenBank/DDBJ whole genome shotgun (WGS) entry which is preliminary data.</text>
</comment>
<gene>
    <name evidence="2" type="ORF">PDIGIT_LOCUS4143</name>
</gene>
<proteinExistence type="predicted"/>
<evidence type="ECO:0000313" key="2">
    <source>
        <dbReference type="EMBL" id="CAI6329598.1"/>
    </source>
</evidence>
<keyword evidence="3" id="KW-1185">Reference proteome</keyword>
<sequence>MKFDEQHVSLRETTTTYLHLSTLRDTPEKHNHTPKPPWKSTNMRSNDATRLMHYESFSPEKYVHNGRGGERTALDFGTNWASLPEFDNWRAWNMSEAARLREECVKMHPILSPAASSSDQFSRSRLGKYVRVISLPTMFIGGSRTLP</sequence>
<protein>
    <submittedName>
        <fullName evidence="2">Uncharacterized protein</fullName>
    </submittedName>
</protein>
<reference evidence="2" key="1">
    <citation type="submission" date="2023-01" db="EMBL/GenBank/DDBJ databases">
        <authorList>
            <person name="Van Ghelder C."/>
            <person name="Rancurel C."/>
        </authorList>
    </citation>
    <scope>NUCLEOTIDE SEQUENCE</scope>
    <source>
        <strain evidence="2">CNCM I-4278</strain>
    </source>
</reference>
<organism evidence="2 3">
    <name type="scientific">Periconia digitata</name>
    <dbReference type="NCBI Taxonomy" id="1303443"/>
    <lineage>
        <taxon>Eukaryota</taxon>
        <taxon>Fungi</taxon>
        <taxon>Dikarya</taxon>
        <taxon>Ascomycota</taxon>
        <taxon>Pezizomycotina</taxon>
        <taxon>Dothideomycetes</taxon>
        <taxon>Pleosporomycetidae</taxon>
        <taxon>Pleosporales</taxon>
        <taxon>Massarineae</taxon>
        <taxon>Periconiaceae</taxon>
        <taxon>Periconia</taxon>
    </lineage>
</organism>
<accession>A0A9W4U9Z0</accession>